<reference evidence="2 3" key="1">
    <citation type="submission" date="2023-07" db="EMBL/GenBank/DDBJ databases">
        <title>Genomic Encyclopedia of Type Strains, Phase IV (KMG-IV): sequencing the most valuable type-strain genomes for metagenomic binning, comparative biology and taxonomic classification.</title>
        <authorList>
            <person name="Goeker M."/>
        </authorList>
    </citation>
    <scope>NUCLEOTIDE SEQUENCE [LARGE SCALE GENOMIC DNA]</scope>
    <source>
        <strain evidence="2 3">DSM 46876</strain>
    </source>
</reference>
<dbReference type="EMBL" id="JAUSUV010000014">
    <property type="protein sequence ID" value="MDQ0418584.1"/>
    <property type="molecule type" value="Genomic_DNA"/>
</dbReference>
<keyword evidence="1" id="KW-0472">Membrane</keyword>
<proteinExistence type="predicted"/>
<evidence type="ECO:0000313" key="2">
    <source>
        <dbReference type="EMBL" id="MDQ0418584.1"/>
    </source>
</evidence>
<comment type="caution">
    <text evidence="2">The sequence shown here is derived from an EMBL/GenBank/DDBJ whole genome shotgun (WGS) entry which is preliminary data.</text>
</comment>
<keyword evidence="1" id="KW-0812">Transmembrane</keyword>
<dbReference type="RefSeq" id="WP_307254412.1">
    <property type="nucleotide sequence ID" value="NZ_JAUSUV010000014.1"/>
</dbReference>
<keyword evidence="1" id="KW-1133">Transmembrane helix</keyword>
<sequence>MKYVAPQVDSSTVESIQDDAWFYVGYAVLFSLGTTLALGAAAWCVANGKGTFTGGLQPWHGMFVGVECK</sequence>
<dbReference type="AlphaFoldDB" id="A0AAJ1THI8"/>
<evidence type="ECO:0000256" key="1">
    <source>
        <dbReference type="SAM" id="Phobius"/>
    </source>
</evidence>
<name>A0AAJ1THI8_9BACL</name>
<protein>
    <submittedName>
        <fullName evidence="2">Uncharacterized protein</fullName>
    </submittedName>
</protein>
<evidence type="ECO:0000313" key="3">
    <source>
        <dbReference type="Proteomes" id="UP001238450"/>
    </source>
</evidence>
<accession>A0AAJ1THI8</accession>
<dbReference type="Proteomes" id="UP001238450">
    <property type="component" value="Unassembled WGS sequence"/>
</dbReference>
<keyword evidence="3" id="KW-1185">Reference proteome</keyword>
<gene>
    <name evidence="2" type="ORF">J2Z48_002787</name>
</gene>
<feature type="transmembrane region" description="Helical" evidence="1">
    <location>
        <begin position="20"/>
        <end position="46"/>
    </location>
</feature>
<organism evidence="2 3">
    <name type="scientific">Croceifilum oryzae</name>
    <dbReference type="NCBI Taxonomy" id="1553429"/>
    <lineage>
        <taxon>Bacteria</taxon>
        <taxon>Bacillati</taxon>
        <taxon>Bacillota</taxon>
        <taxon>Bacilli</taxon>
        <taxon>Bacillales</taxon>
        <taxon>Thermoactinomycetaceae</taxon>
        <taxon>Croceifilum</taxon>
    </lineage>
</organism>